<protein>
    <submittedName>
        <fullName evidence="3">PREDICTED: zinc finger</fullName>
    </submittedName>
</protein>
<dbReference type="GO" id="GO:0046983">
    <property type="term" value="F:protein dimerization activity"/>
    <property type="evidence" value="ECO:0007669"/>
    <property type="project" value="InterPro"/>
</dbReference>
<dbReference type="InterPro" id="IPR012337">
    <property type="entry name" value="RNaseH-like_sf"/>
</dbReference>
<evidence type="ECO:0000313" key="3">
    <source>
        <dbReference type="EMBL" id="VVA27894.1"/>
    </source>
</evidence>
<feature type="domain" description="HAT C-terminal dimerisation" evidence="1">
    <location>
        <begin position="120"/>
        <end position="168"/>
    </location>
</feature>
<accession>A0A5E4FIC8</accession>
<dbReference type="Pfam" id="PF14372">
    <property type="entry name" value="hAT-like_RNase-H"/>
    <property type="match status" value="1"/>
</dbReference>
<organism evidence="3 4">
    <name type="scientific">Prunus dulcis</name>
    <name type="common">Almond</name>
    <name type="synonym">Amygdalus dulcis</name>
    <dbReference type="NCBI Taxonomy" id="3755"/>
    <lineage>
        <taxon>Eukaryota</taxon>
        <taxon>Viridiplantae</taxon>
        <taxon>Streptophyta</taxon>
        <taxon>Embryophyta</taxon>
        <taxon>Tracheophyta</taxon>
        <taxon>Spermatophyta</taxon>
        <taxon>Magnoliopsida</taxon>
        <taxon>eudicotyledons</taxon>
        <taxon>Gunneridae</taxon>
        <taxon>Pentapetalae</taxon>
        <taxon>rosids</taxon>
        <taxon>fabids</taxon>
        <taxon>Rosales</taxon>
        <taxon>Rosaceae</taxon>
        <taxon>Amygdaloideae</taxon>
        <taxon>Amygdaleae</taxon>
        <taxon>Prunus</taxon>
    </lineage>
</organism>
<dbReference type="EMBL" id="CABIKO010000129">
    <property type="protein sequence ID" value="VVA27894.1"/>
    <property type="molecule type" value="Genomic_DNA"/>
</dbReference>
<dbReference type="InterPro" id="IPR025525">
    <property type="entry name" value="hAT-like_transposase_RNase-H"/>
</dbReference>
<feature type="domain" description="hAT-like transposase RNase-H fold" evidence="2">
    <location>
        <begin position="2"/>
        <end position="74"/>
    </location>
</feature>
<gene>
    <name evidence="3" type="ORF">ALMOND_2B021814</name>
</gene>
<evidence type="ECO:0000259" key="1">
    <source>
        <dbReference type="Pfam" id="PF05699"/>
    </source>
</evidence>
<dbReference type="Gramene" id="VVA27894">
    <property type="protein sequence ID" value="VVA27894"/>
    <property type="gene ID" value="Prudul26B021814"/>
</dbReference>
<dbReference type="PANTHER" id="PTHR23272">
    <property type="entry name" value="BED FINGER-RELATED"/>
    <property type="match status" value="1"/>
</dbReference>
<dbReference type="Proteomes" id="UP000327085">
    <property type="component" value="Chromosome 6"/>
</dbReference>
<evidence type="ECO:0000259" key="2">
    <source>
        <dbReference type="Pfam" id="PF14372"/>
    </source>
</evidence>
<reference evidence="4" key="1">
    <citation type="journal article" date="2020" name="Plant J.">
        <title>Transposons played a major role in the diversification between the closely related almond and peach genomes: results from the almond genome sequence.</title>
        <authorList>
            <person name="Alioto T."/>
            <person name="Alexiou K.G."/>
            <person name="Bardil A."/>
            <person name="Barteri F."/>
            <person name="Castanera R."/>
            <person name="Cruz F."/>
            <person name="Dhingra A."/>
            <person name="Duval H."/>
            <person name="Fernandez I Marti A."/>
            <person name="Frias L."/>
            <person name="Galan B."/>
            <person name="Garcia J.L."/>
            <person name="Howad W."/>
            <person name="Gomez-Garrido J."/>
            <person name="Gut M."/>
            <person name="Julca I."/>
            <person name="Morata J."/>
            <person name="Puigdomenech P."/>
            <person name="Ribeca P."/>
            <person name="Rubio Cabetas M.J."/>
            <person name="Vlasova A."/>
            <person name="Wirthensohn M."/>
            <person name="Garcia-Mas J."/>
            <person name="Gabaldon T."/>
            <person name="Casacuberta J.M."/>
            <person name="Arus P."/>
        </authorList>
    </citation>
    <scope>NUCLEOTIDE SEQUENCE [LARGE SCALE GENOMIC DNA]</scope>
    <source>
        <strain evidence="4">cv. Texas</strain>
    </source>
</reference>
<dbReference type="Pfam" id="PF05699">
    <property type="entry name" value="Dimer_Tnp_hAT"/>
    <property type="match status" value="1"/>
</dbReference>
<dbReference type="PANTHER" id="PTHR23272:SF184">
    <property type="entry name" value="OS03G0311250 PROTEIN"/>
    <property type="match status" value="1"/>
</dbReference>
<evidence type="ECO:0000313" key="4">
    <source>
        <dbReference type="Proteomes" id="UP000327085"/>
    </source>
</evidence>
<sequence>MEDSDIFMNKIGTNMNMKFEKYWSKYSLILAIAIILDPRYKLHFVEWAYTKLHGKDSREFKCVTDTLTCLFDVYTETLSPILNASYPTNETTSHNEGGDTILEDFDNSYKNGSSSCKKNELHKYLDEKRLHRKQDIDVLSWWQMEHFHYPILSHIAQDVLTIPISTVA</sequence>
<dbReference type="InterPro" id="IPR008906">
    <property type="entry name" value="HATC_C_dom"/>
</dbReference>
<dbReference type="OMA" id="WRTHEVR"/>
<dbReference type="AlphaFoldDB" id="A0A5E4FIC8"/>
<dbReference type="InParanoid" id="A0A5E4FIC8"/>
<dbReference type="SUPFAM" id="SSF53098">
    <property type="entry name" value="Ribonuclease H-like"/>
    <property type="match status" value="1"/>
</dbReference>
<proteinExistence type="predicted"/>
<name>A0A5E4FIC8_PRUDU</name>
<dbReference type="GO" id="GO:0003677">
    <property type="term" value="F:DNA binding"/>
    <property type="evidence" value="ECO:0007669"/>
    <property type="project" value="InterPro"/>
</dbReference>